<feature type="region of interest" description="Disordered" evidence="1">
    <location>
        <begin position="199"/>
        <end position="229"/>
    </location>
</feature>
<dbReference type="AlphaFoldDB" id="A0A9P5SLB6"/>
<protein>
    <submittedName>
        <fullName evidence="2">Uncharacterized protein</fullName>
    </submittedName>
</protein>
<feature type="compositionally biased region" description="Basic and acidic residues" evidence="1">
    <location>
        <begin position="208"/>
        <end position="221"/>
    </location>
</feature>
<dbReference type="Proteomes" id="UP000696485">
    <property type="component" value="Unassembled WGS sequence"/>
</dbReference>
<comment type="caution">
    <text evidence="2">The sequence shown here is derived from an EMBL/GenBank/DDBJ whole genome shotgun (WGS) entry which is preliminary data.</text>
</comment>
<evidence type="ECO:0000256" key="1">
    <source>
        <dbReference type="SAM" id="MobiDB-lite"/>
    </source>
</evidence>
<keyword evidence="3" id="KW-1185">Reference proteome</keyword>
<evidence type="ECO:0000313" key="2">
    <source>
        <dbReference type="EMBL" id="KAF9330769.1"/>
    </source>
</evidence>
<reference evidence="2" key="1">
    <citation type="journal article" date="2020" name="Fungal Divers.">
        <title>Resolving the Mortierellaceae phylogeny through synthesis of multi-gene phylogenetics and phylogenomics.</title>
        <authorList>
            <person name="Vandepol N."/>
            <person name="Liber J."/>
            <person name="Desiro A."/>
            <person name="Na H."/>
            <person name="Kennedy M."/>
            <person name="Barry K."/>
            <person name="Grigoriev I.V."/>
            <person name="Miller A.N."/>
            <person name="O'Donnell K."/>
            <person name="Stajich J.E."/>
            <person name="Bonito G."/>
        </authorList>
    </citation>
    <scope>NUCLEOTIDE SEQUENCE</scope>
    <source>
        <strain evidence="2">NVP1</strain>
    </source>
</reference>
<name>A0A9P5SLB6_9FUNG</name>
<evidence type="ECO:0000313" key="3">
    <source>
        <dbReference type="Proteomes" id="UP000696485"/>
    </source>
</evidence>
<dbReference type="EMBL" id="JAAAUY010000371">
    <property type="protein sequence ID" value="KAF9330769.1"/>
    <property type="molecule type" value="Genomic_DNA"/>
</dbReference>
<gene>
    <name evidence="2" type="ORF">BG006_006303</name>
</gene>
<accession>A0A9P5SLB6</accession>
<organism evidence="2 3">
    <name type="scientific">Podila minutissima</name>
    <dbReference type="NCBI Taxonomy" id="64525"/>
    <lineage>
        <taxon>Eukaryota</taxon>
        <taxon>Fungi</taxon>
        <taxon>Fungi incertae sedis</taxon>
        <taxon>Mucoromycota</taxon>
        <taxon>Mortierellomycotina</taxon>
        <taxon>Mortierellomycetes</taxon>
        <taxon>Mortierellales</taxon>
        <taxon>Mortierellaceae</taxon>
        <taxon>Podila</taxon>
    </lineage>
</organism>
<sequence length="390" mass="43103">MKKCPRVTHLALNEFPIITSRTCSGWVRHLPLLMYSMPGLEHFMTSTQIMATYGSKVVSALLEHHSQRLKSFRVIASPPSFGTHRYRQQQSGSKRQLLDMSLESTSEESNTNHAPSVFSVGTTTRLTKQECLRILESCPKLETFESRVDISMQDVIASVSKWPCHDSIKVLAFEIQELFNDCSVDEVAIMDMFIKTLLHGSHPSPPTEESKKKQPSIRESDILSSPSSIPSISSMNTFMSKSSTLDPGFSVPSASSCSSFSSVPKQQPHSTLQLSEPMVANTFTTSPPSDTPPPSTYFPSCRYAEASPTRCGIDMETSGDKGAAPKAHVLEQHGPPPLLATLPERSRAKYPVETVGRLVALQYLVEKQLAKLASLDRFSLGHSVYPMPRR</sequence>
<proteinExistence type="predicted"/>